<proteinExistence type="predicted"/>
<dbReference type="Ensembl" id="ENSOMET00000025243.1">
    <property type="protein sequence ID" value="ENSOMEP00000016703.1"/>
    <property type="gene ID" value="ENSOMEG00000018363.1"/>
</dbReference>
<reference evidence="3" key="2">
    <citation type="submission" date="2025-09" db="UniProtKB">
        <authorList>
            <consortium name="Ensembl"/>
        </authorList>
    </citation>
    <scope>IDENTIFICATION</scope>
</reference>
<organism evidence="3 4">
    <name type="scientific">Oryzias melastigma</name>
    <name type="common">Marine medaka</name>
    <dbReference type="NCBI Taxonomy" id="30732"/>
    <lineage>
        <taxon>Eukaryota</taxon>
        <taxon>Metazoa</taxon>
        <taxon>Chordata</taxon>
        <taxon>Craniata</taxon>
        <taxon>Vertebrata</taxon>
        <taxon>Euteleostomi</taxon>
        <taxon>Actinopterygii</taxon>
        <taxon>Neopterygii</taxon>
        <taxon>Teleostei</taxon>
        <taxon>Neoteleostei</taxon>
        <taxon>Acanthomorphata</taxon>
        <taxon>Ovalentaria</taxon>
        <taxon>Atherinomorphae</taxon>
        <taxon>Beloniformes</taxon>
        <taxon>Adrianichthyidae</taxon>
        <taxon>Oryziinae</taxon>
        <taxon>Oryzias</taxon>
    </lineage>
</organism>
<dbReference type="Pfam" id="PF01661">
    <property type="entry name" value="Macro"/>
    <property type="match status" value="1"/>
</dbReference>
<feature type="domain" description="Macro" evidence="2">
    <location>
        <begin position="90"/>
        <end position="274"/>
    </location>
</feature>
<dbReference type="GeneTree" id="ENSGT00940000154311"/>
<dbReference type="Proteomes" id="UP000261560">
    <property type="component" value="Unplaced"/>
</dbReference>
<dbReference type="InterPro" id="IPR002589">
    <property type="entry name" value="Macro_dom"/>
</dbReference>
<dbReference type="AlphaFoldDB" id="A0A3B3CFL6"/>
<protein>
    <recommendedName>
        <fullName evidence="2">Macro domain-containing protein</fullName>
    </recommendedName>
</protein>
<name>A0A3B3CFL6_ORYME</name>
<dbReference type="OMA" id="HERYQCH"/>
<dbReference type="Gene3D" id="3.40.220.10">
    <property type="entry name" value="Leucine Aminopeptidase, subunit E, domain 1"/>
    <property type="match status" value="1"/>
</dbReference>
<evidence type="ECO:0000313" key="4">
    <source>
        <dbReference type="Proteomes" id="UP000261560"/>
    </source>
</evidence>
<keyword evidence="4" id="KW-1185">Reference proteome</keyword>
<dbReference type="PaxDb" id="30732-ENSOMEP00000016703"/>
<accession>A0A3B3CFL6</accession>
<dbReference type="CDD" id="cd02907">
    <property type="entry name" value="Macro_Af1521_BAL-like"/>
    <property type="match status" value="1"/>
</dbReference>
<dbReference type="SUPFAM" id="SSF52949">
    <property type="entry name" value="Macro domain-like"/>
    <property type="match status" value="1"/>
</dbReference>
<reference evidence="3" key="1">
    <citation type="submission" date="2025-08" db="UniProtKB">
        <authorList>
            <consortium name="Ensembl"/>
        </authorList>
    </citation>
    <scope>IDENTIFICATION</scope>
</reference>
<dbReference type="PANTHER" id="PTHR11106">
    <property type="entry name" value="GANGLIOSIDE INDUCED DIFFERENTIATION ASSOCIATED PROTEIN 2-RELATED"/>
    <property type="match status" value="1"/>
</dbReference>
<dbReference type="SMART" id="SM00506">
    <property type="entry name" value="A1pp"/>
    <property type="match status" value="1"/>
</dbReference>
<dbReference type="InterPro" id="IPR043472">
    <property type="entry name" value="Macro_dom-like"/>
</dbReference>
<evidence type="ECO:0000256" key="1">
    <source>
        <dbReference type="SAM" id="MobiDB-lite"/>
    </source>
</evidence>
<evidence type="ECO:0000313" key="3">
    <source>
        <dbReference type="Ensembl" id="ENSOMEP00000016703.1"/>
    </source>
</evidence>
<evidence type="ECO:0000259" key="2">
    <source>
        <dbReference type="PROSITE" id="PS51154"/>
    </source>
</evidence>
<sequence length="290" mass="31448">MLYVFQQQESSSASGPSASDEEYELQHDPLLLRFLTECAKIKDQVEKMLTSISCSAQLQIEEGSVLVRHLVQPGAAGQLSDWKSEVDKIFEVAKYRLQDGLEVLVCEGDITKQYADALVNAANKYLDHGGGVAAALSKAGGPQVQKECKDIIKTKGKLTVSEVVVTTGGNLKCKKLLHAVGPKAEKDGGKERLLLEHTVKNVLDLAESMNLSSIAMPCISSGRFGVPIAVCSEAIVNAVREFGSQDGRSLRKIILIDVKGDVVKAMQSRLTLKCFTYSHYDNVADTKDSC</sequence>
<dbReference type="STRING" id="30732.ENSOMEP00000016703"/>
<dbReference type="PANTHER" id="PTHR11106:SF111">
    <property type="entry name" value="MACRO DOMAIN-CONTAINING PROTEIN"/>
    <property type="match status" value="1"/>
</dbReference>
<feature type="region of interest" description="Disordered" evidence="1">
    <location>
        <begin position="1"/>
        <end position="22"/>
    </location>
</feature>
<dbReference type="PROSITE" id="PS51154">
    <property type="entry name" value="MACRO"/>
    <property type="match status" value="1"/>
</dbReference>